<dbReference type="Pfam" id="PF20434">
    <property type="entry name" value="BD-FAE"/>
    <property type="match status" value="1"/>
</dbReference>
<dbReference type="PANTHER" id="PTHR48081">
    <property type="entry name" value="AB HYDROLASE SUPERFAMILY PROTEIN C4A8.06C"/>
    <property type="match status" value="1"/>
</dbReference>
<proteinExistence type="predicted"/>
<feature type="domain" description="BD-FAE-like" evidence="2">
    <location>
        <begin position="28"/>
        <end position="236"/>
    </location>
</feature>
<dbReference type="RefSeq" id="WP_330433863.1">
    <property type="nucleotide sequence ID" value="NZ_JAZDUF010000005.1"/>
</dbReference>
<gene>
    <name evidence="3" type="ORF">VZC37_16925</name>
</gene>
<keyword evidence="4" id="KW-1185">Reference proteome</keyword>
<keyword evidence="1 3" id="KW-0378">Hydrolase</keyword>
<dbReference type="SUPFAM" id="SSF53474">
    <property type="entry name" value="alpha/beta-Hydrolases"/>
    <property type="match status" value="1"/>
</dbReference>
<organism evidence="3 4">
    <name type="scientific">Gordonia sesuvii</name>
    <dbReference type="NCBI Taxonomy" id="3116777"/>
    <lineage>
        <taxon>Bacteria</taxon>
        <taxon>Bacillati</taxon>
        <taxon>Actinomycetota</taxon>
        <taxon>Actinomycetes</taxon>
        <taxon>Mycobacteriales</taxon>
        <taxon>Gordoniaceae</taxon>
        <taxon>Gordonia</taxon>
    </lineage>
</organism>
<dbReference type="InterPro" id="IPR029058">
    <property type="entry name" value="AB_hydrolase_fold"/>
</dbReference>
<dbReference type="GO" id="GO:0016787">
    <property type="term" value="F:hydrolase activity"/>
    <property type="evidence" value="ECO:0007669"/>
    <property type="project" value="UniProtKB-KW"/>
</dbReference>
<dbReference type="InterPro" id="IPR049492">
    <property type="entry name" value="BD-FAE-like_dom"/>
</dbReference>
<sequence>MTTTSTTPAGVRTRTVPYADRAAGPLLMDLYLPEAGGRPPVVMWLHGGGWFTGDRTLAPDLATHFAGRGIAMASIDYRLSGDATFPAQLHDVRAAIRFLHSRAGEFGVDPTRIGLWGASAGGHLAALAGVTGHMEQLTGEAVSPTDTGCEIQAVAASYPPVDLVGDRVAPGAALPGTDPHTSPEARLIGGLAAELPDLARAASPHLQVTQAAPAFHISHGTGDVLVPHAHSELLFDCLLAHGIPTELYLLHGYRHGFLNPAGRLDVAMTKVMDDGRLAAEEPVTASLRTSTDPAAPRPSEYGFATIGRFFEQHLLSTPIDSTTADRENP</sequence>
<dbReference type="InterPro" id="IPR050300">
    <property type="entry name" value="GDXG_lipolytic_enzyme"/>
</dbReference>
<dbReference type="Gene3D" id="3.40.50.1820">
    <property type="entry name" value="alpha/beta hydrolase"/>
    <property type="match status" value="1"/>
</dbReference>
<accession>A0ABU7MGU4</accession>
<dbReference type="Proteomes" id="UP001347146">
    <property type="component" value="Unassembled WGS sequence"/>
</dbReference>
<dbReference type="PANTHER" id="PTHR48081:SF13">
    <property type="entry name" value="ALPHA_BETA HYDROLASE"/>
    <property type="match status" value="1"/>
</dbReference>
<evidence type="ECO:0000256" key="1">
    <source>
        <dbReference type="ARBA" id="ARBA00022801"/>
    </source>
</evidence>
<evidence type="ECO:0000259" key="2">
    <source>
        <dbReference type="Pfam" id="PF20434"/>
    </source>
</evidence>
<protein>
    <submittedName>
        <fullName evidence="3">Alpha/beta hydrolase</fullName>
    </submittedName>
</protein>
<evidence type="ECO:0000313" key="4">
    <source>
        <dbReference type="Proteomes" id="UP001347146"/>
    </source>
</evidence>
<evidence type="ECO:0000313" key="3">
    <source>
        <dbReference type="EMBL" id="MEE3852028.1"/>
    </source>
</evidence>
<comment type="caution">
    <text evidence="3">The sequence shown here is derived from an EMBL/GenBank/DDBJ whole genome shotgun (WGS) entry which is preliminary data.</text>
</comment>
<dbReference type="EMBL" id="JAZDUF010000005">
    <property type="protein sequence ID" value="MEE3852028.1"/>
    <property type="molecule type" value="Genomic_DNA"/>
</dbReference>
<reference evidence="3 4" key="1">
    <citation type="submission" date="2024-01" db="EMBL/GenBank/DDBJ databases">
        <title>Draft genome sequence of Gordonia sp. LSe1-13.</title>
        <authorList>
            <person name="Suphannarot A."/>
            <person name="Mingma R."/>
        </authorList>
    </citation>
    <scope>NUCLEOTIDE SEQUENCE [LARGE SCALE GENOMIC DNA]</scope>
    <source>
        <strain evidence="3 4">LSe1-13</strain>
    </source>
</reference>
<name>A0ABU7MGU4_9ACTN</name>